<evidence type="ECO:0000313" key="19">
    <source>
        <dbReference type="Proteomes" id="UP000314980"/>
    </source>
</evidence>
<feature type="disulfide bond" evidence="13">
    <location>
        <begin position="214"/>
        <end position="223"/>
    </location>
</feature>
<feature type="domain" description="Laminin G" evidence="16">
    <location>
        <begin position="605"/>
        <end position="777"/>
    </location>
</feature>
<reference evidence="18" key="3">
    <citation type="submission" date="2025-09" db="UniProtKB">
        <authorList>
            <consortium name="Ensembl"/>
        </authorList>
    </citation>
    <scope>IDENTIFICATION</scope>
</reference>
<evidence type="ECO:0000259" key="16">
    <source>
        <dbReference type="PROSITE" id="PS50025"/>
    </source>
</evidence>
<dbReference type="FunFam" id="2.10.25.10:FF:000327">
    <property type="entry name" value="neurogenic locus notch homolog protein 4"/>
    <property type="match status" value="1"/>
</dbReference>
<dbReference type="InterPro" id="IPR001881">
    <property type="entry name" value="EGF-like_Ca-bd_dom"/>
</dbReference>
<dbReference type="PROSITE" id="PS01187">
    <property type="entry name" value="EGF_CA"/>
    <property type="match status" value="1"/>
</dbReference>
<accession>A0A4W6CN38</accession>
<dbReference type="PANTHER" id="PTHR12916:SF4">
    <property type="entry name" value="UNINFLATABLE, ISOFORM C"/>
    <property type="match status" value="1"/>
</dbReference>
<keyword evidence="19" id="KW-1185">Reference proteome</keyword>
<dbReference type="PROSITE" id="PS00010">
    <property type="entry name" value="ASX_HYDROXYL"/>
    <property type="match status" value="5"/>
</dbReference>
<dbReference type="GeneTree" id="ENSGT00940000155152"/>
<dbReference type="GO" id="GO:0023052">
    <property type="term" value="P:signaling"/>
    <property type="evidence" value="ECO:0007669"/>
    <property type="project" value="UniProtKB-ARBA"/>
</dbReference>
<comment type="similarity">
    <text evidence="12">Belongs to the Crumbs protein family.</text>
</comment>
<name>A0A4W6CN38_LATCA</name>
<dbReference type="FunFam" id="2.10.25.10:FF:000252">
    <property type="entry name" value="Crumbs homolog 1 (Drosophila)"/>
    <property type="match status" value="1"/>
</dbReference>
<dbReference type="GO" id="GO:0048731">
    <property type="term" value="P:system development"/>
    <property type="evidence" value="ECO:0007669"/>
    <property type="project" value="UniProtKB-ARBA"/>
</dbReference>
<dbReference type="PRINTS" id="PR00010">
    <property type="entry name" value="EGFBLOOD"/>
</dbReference>
<dbReference type="GO" id="GO:0005509">
    <property type="term" value="F:calcium ion binding"/>
    <property type="evidence" value="ECO:0007669"/>
    <property type="project" value="InterPro"/>
</dbReference>
<dbReference type="PANTHER" id="PTHR12916">
    <property type="entry name" value="CYTOCHROME C OXIDASE POLYPEPTIDE VIC-2"/>
    <property type="match status" value="1"/>
</dbReference>
<dbReference type="InterPro" id="IPR001791">
    <property type="entry name" value="Laminin_G"/>
</dbReference>
<keyword evidence="3 13" id="KW-0245">EGF-like domain</keyword>
<keyword evidence="9" id="KW-0472">Membrane</keyword>
<dbReference type="InterPro" id="IPR013032">
    <property type="entry name" value="EGF-like_CS"/>
</dbReference>
<sequence length="990" mass="107824">MDLIRCLNFELIACTILISSLFVIDGASPDGLPQTVDLCSPNPCQNRAICRSRRDGYSCFCVPGFQGAHCQIDVNECVSQPCQNGATCVDRVGRFSCLCPPGFTGDTCEVQIDECQSQPCLSGGSCHDYPGGFTCTCPSGFQGHRCEINIDECQEQPCQNGALCIDGVNEYSCDCSHTAFTGTHCETPLPPCHSQPCFNSAICKDDEGNYTCECWPGFEGHQCEIDINECSSNPCMHGGHCIERSWQALYGTEPLLPEHYDQQHAAGYICSCPPGTAGSLCQEVISQCDPSPCQNGGRCESHVGGYVCHCLKQSHDGILYGGVNCDVRLVGCEGHECQNQGSCSPFLLDGTHGYTCSCSAGYTGPLCKTPTTFSFERRGYLLLQSPLMEAEVSCNITLSFKTVLPRAALFQRNSGGLLLSLELEGGQLSLTLRKDGSAEGSEAESPRQVLDLQCNVTDGEWHSVEAVLGNWVLSLKLLDDAGSCGSQSCHKVAPVQRALAELASPPQNTYIGGVLQDSNGPSKESPLPAFIGCMRDVFVDWQLVVPEEWLSDSAVNVSPGCSDRDRCLDVPCQNRGQCVNLWQSYQCWCPRPYEGQDCEEEHVTARFGNEDSHSYAAFTITEDLGHDLSISLFLRTRRPTGLLLVLANSSSQYLLMWLEDGKVMVQLNSLETLKAESAIDDGEVHFVSVEVVEDHMALYIGGQEQGDVEIRTVNVQAGDTVYVGGLMERRTTSVFGGYFKGCIQDLRINDSRLQFFGLDSSVRSYPLEFMENVTAGCSGDNTCSRNPCLNGGMCFSMWDDFSCTCPPSTAGRRCEEVRWCELSPCPTDSECRMLNQGYECYSNATFLNDSTVLSYRGNGPISRNLTNLSLNLRTRKHNAAILHAEKDSAFVTLSVQDGFLFMELQSSTLDNSGEEREEGVSTVSLSSRRSVNDGEWHSVHVFMAAPWAETSQWTLVVDEEIEEATTSRNQGGKLGLSQAGCGHLSGGPGP</sequence>
<feature type="domain" description="EGF-like" evidence="17">
    <location>
        <begin position="188"/>
        <end position="224"/>
    </location>
</feature>
<dbReference type="SUPFAM" id="SSF49899">
    <property type="entry name" value="Concanavalin A-like lectins/glucanases"/>
    <property type="match status" value="3"/>
</dbReference>
<dbReference type="SMART" id="SM00179">
    <property type="entry name" value="EGF_CA"/>
    <property type="match status" value="9"/>
</dbReference>
<dbReference type="GO" id="GO:0032991">
    <property type="term" value="C:protein-containing complex"/>
    <property type="evidence" value="ECO:0007669"/>
    <property type="project" value="UniProtKB-ARBA"/>
</dbReference>
<evidence type="ECO:0000256" key="8">
    <source>
        <dbReference type="ARBA" id="ARBA00022989"/>
    </source>
</evidence>
<proteinExistence type="inferred from homology"/>
<dbReference type="FunFam" id="2.10.25.10:FF:000391">
    <property type="entry name" value="Weary, isoform C"/>
    <property type="match status" value="1"/>
</dbReference>
<feature type="signal peptide" evidence="15">
    <location>
        <begin position="1"/>
        <end position="26"/>
    </location>
</feature>
<dbReference type="FunFam" id="2.10.25.10:FF:000208">
    <property type="entry name" value="Crumbs 2, cell polarity complex component"/>
    <property type="match status" value="1"/>
</dbReference>
<evidence type="ECO:0000256" key="6">
    <source>
        <dbReference type="ARBA" id="ARBA00022737"/>
    </source>
</evidence>
<evidence type="ECO:0000256" key="11">
    <source>
        <dbReference type="ARBA" id="ARBA00023180"/>
    </source>
</evidence>
<gene>
    <name evidence="18" type="primary">CRB1</name>
</gene>
<feature type="domain" description="Laminin G" evidence="16">
    <location>
        <begin position="370"/>
        <end position="561"/>
    </location>
</feature>
<feature type="domain" description="EGF-like" evidence="17">
    <location>
        <begin position="563"/>
        <end position="599"/>
    </location>
</feature>
<feature type="region of interest" description="Disordered" evidence="14">
    <location>
        <begin position="964"/>
        <end position="990"/>
    </location>
</feature>
<dbReference type="InterPro" id="IPR018097">
    <property type="entry name" value="EGF_Ca-bd_CS"/>
</dbReference>
<dbReference type="GO" id="GO:0007154">
    <property type="term" value="P:cell communication"/>
    <property type="evidence" value="ECO:0007669"/>
    <property type="project" value="UniProtKB-ARBA"/>
</dbReference>
<dbReference type="GO" id="GO:0016324">
    <property type="term" value="C:apical plasma membrane"/>
    <property type="evidence" value="ECO:0007669"/>
    <property type="project" value="UniProtKB-SubCell"/>
</dbReference>
<dbReference type="PROSITE" id="PS50026">
    <property type="entry name" value="EGF_3"/>
    <property type="match status" value="10"/>
</dbReference>
<dbReference type="FunFam" id="2.10.25.10:FF:000066">
    <property type="entry name" value="FAT atypical cadherin 4"/>
    <property type="match status" value="1"/>
</dbReference>
<feature type="disulfide bond" evidence="13">
    <location>
        <begin position="805"/>
        <end position="814"/>
    </location>
</feature>
<dbReference type="InterPro" id="IPR000152">
    <property type="entry name" value="EGF-type_Asp/Asn_hydroxyl_site"/>
</dbReference>
<evidence type="ECO:0000259" key="17">
    <source>
        <dbReference type="PROSITE" id="PS50026"/>
    </source>
</evidence>
<feature type="chain" id="PRO_5021498986" evidence="15">
    <location>
        <begin position="27"/>
        <end position="990"/>
    </location>
</feature>
<feature type="domain" description="Laminin G" evidence="16">
    <location>
        <begin position="842"/>
        <end position="990"/>
    </location>
</feature>
<feature type="disulfide bond" evidence="13">
    <location>
        <begin position="137"/>
        <end position="146"/>
    </location>
</feature>
<organism evidence="18 19">
    <name type="scientific">Lates calcarifer</name>
    <name type="common">Barramundi</name>
    <name type="synonym">Holocentrus calcarifer</name>
    <dbReference type="NCBI Taxonomy" id="8187"/>
    <lineage>
        <taxon>Eukaryota</taxon>
        <taxon>Metazoa</taxon>
        <taxon>Chordata</taxon>
        <taxon>Craniata</taxon>
        <taxon>Vertebrata</taxon>
        <taxon>Euteleostomi</taxon>
        <taxon>Actinopterygii</taxon>
        <taxon>Neopterygii</taxon>
        <taxon>Teleostei</taxon>
        <taxon>Neoteleostei</taxon>
        <taxon>Acanthomorphata</taxon>
        <taxon>Carangaria</taxon>
        <taxon>Carangaria incertae sedis</taxon>
        <taxon>Centropomidae</taxon>
        <taxon>Lates</taxon>
    </lineage>
</organism>
<dbReference type="FunFam" id="2.10.25.10:FF:000255">
    <property type="entry name" value="Sushi, nidogen and EGF-like domains 1"/>
    <property type="match status" value="1"/>
</dbReference>
<evidence type="ECO:0000256" key="9">
    <source>
        <dbReference type="ARBA" id="ARBA00023136"/>
    </source>
</evidence>
<keyword evidence="8" id="KW-1133">Transmembrane helix</keyword>
<dbReference type="PROSITE" id="PS01186">
    <property type="entry name" value="EGF_2"/>
    <property type="match status" value="6"/>
</dbReference>
<dbReference type="Pfam" id="PF00008">
    <property type="entry name" value="EGF"/>
    <property type="match status" value="7"/>
</dbReference>
<feature type="disulfide bond" evidence="13">
    <location>
        <begin position="99"/>
        <end position="108"/>
    </location>
</feature>
<dbReference type="PROSITE" id="PS00022">
    <property type="entry name" value="EGF_1"/>
    <property type="match status" value="8"/>
</dbReference>
<dbReference type="SUPFAM" id="SSF57196">
    <property type="entry name" value="EGF/Laminin"/>
    <property type="match status" value="5"/>
</dbReference>
<evidence type="ECO:0000313" key="18">
    <source>
        <dbReference type="Ensembl" id="ENSLCAP00010013754.1"/>
    </source>
</evidence>
<feature type="domain" description="EGF-like" evidence="17">
    <location>
        <begin position="328"/>
        <end position="368"/>
    </location>
</feature>
<dbReference type="Proteomes" id="UP000314980">
    <property type="component" value="Unassembled WGS sequence"/>
</dbReference>
<dbReference type="FunFam" id="2.10.25.10:FF:000039">
    <property type="entry name" value="Crumbs cell polarity complex component 1"/>
    <property type="match status" value="1"/>
</dbReference>
<keyword evidence="2" id="KW-1003">Cell membrane</keyword>
<evidence type="ECO:0000256" key="12">
    <source>
        <dbReference type="ARBA" id="ARBA00060989"/>
    </source>
</evidence>
<evidence type="ECO:0000256" key="4">
    <source>
        <dbReference type="ARBA" id="ARBA00022692"/>
    </source>
</evidence>
<reference evidence="19" key="1">
    <citation type="submission" date="2015-09" db="EMBL/GenBank/DDBJ databases">
        <authorList>
            <person name="Sai Rama Sridatta P."/>
        </authorList>
    </citation>
    <scope>NUCLEOTIDE SEQUENCE [LARGE SCALE GENOMIC DNA]</scope>
</reference>
<dbReference type="FunFam" id="2.60.120.200:FF:000055">
    <property type="entry name" value="Crumbs cell polarity complex component 1"/>
    <property type="match status" value="1"/>
</dbReference>
<keyword evidence="11" id="KW-0325">Glycoprotein</keyword>
<protein>
    <submittedName>
        <fullName evidence="18">Crumbs cell polarity complex component 1</fullName>
    </submittedName>
</protein>
<feature type="disulfide bond" evidence="13">
    <location>
        <begin position="272"/>
        <end position="281"/>
    </location>
</feature>
<comment type="caution">
    <text evidence="13">Lacks conserved residue(s) required for the propagation of feature annotation.</text>
</comment>
<feature type="domain" description="EGF-like" evidence="17">
    <location>
        <begin position="284"/>
        <end position="326"/>
    </location>
</feature>
<feature type="domain" description="EGF-like" evidence="17">
    <location>
        <begin position="35"/>
        <end position="71"/>
    </location>
</feature>
<evidence type="ECO:0000256" key="15">
    <source>
        <dbReference type="SAM" id="SignalP"/>
    </source>
</evidence>
<dbReference type="STRING" id="8187.ENSLCAP00010013754"/>
<evidence type="ECO:0000256" key="13">
    <source>
        <dbReference type="PROSITE-ProRule" id="PRU00076"/>
    </source>
</evidence>
<dbReference type="FunFam" id="2.60.120.200:FF:000081">
    <property type="entry name" value="Crumbs 1, cell polarity complex component"/>
    <property type="match status" value="1"/>
</dbReference>
<keyword evidence="6" id="KW-0677">Repeat</keyword>
<dbReference type="InParanoid" id="A0A4W6CN38"/>
<dbReference type="CDD" id="cd00054">
    <property type="entry name" value="EGF_CA"/>
    <property type="match status" value="9"/>
</dbReference>
<evidence type="ECO:0000256" key="7">
    <source>
        <dbReference type="ARBA" id="ARBA00022837"/>
    </source>
</evidence>
<dbReference type="FunFam" id="2.10.25.10:FF:000282">
    <property type="entry name" value="Crumbs cell polarity complex component 2"/>
    <property type="match status" value="1"/>
</dbReference>
<dbReference type="AlphaFoldDB" id="A0A4W6CN38"/>
<evidence type="ECO:0000256" key="5">
    <source>
        <dbReference type="ARBA" id="ARBA00022729"/>
    </source>
</evidence>
<dbReference type="SUPFAM" id="SSF57184">
    <property type="entry name" value="Growth factor receptor domain"/>
    <property type="match status" value="1"/>
</dbReference>
<keyword evidence="10 13" id="KW-1015">Disulfide bond</keyword>
<comment type="subcellular location">
    <subcellularLocation>
        <location evidence="1">Apical cell membrane</location>
        <topology evidence="1">Single-pass type I membrane protein</topology>
    </subcellularLocation>
</comment>
<dbReference type="Ensembl" id="ENSLCAT00010014052.1">
    <property type="protein sequence ID" value="ENSLCAP00010013754.1"/>
    <property type="gene ID" value="ENSLCAG00010006538.1"/>
</dbReference>
<keyword evidence="4" id="KW-0812">Transmembrane</keyword>
<feature type="domain" description="EGF-like" evidence="17">
    <location>
        <begin position="149"/>
        <end position="186"/>
    </location>
</feature>
<evidence type="ECO:0000256" key="14">
    <source>
        <dbReference type="SAM" id="MobiDB-lite"/>
    </source>
</evidence>
<dbReference type="Gene3D" id="2.10.25.10">
    <property type="entry name" value="Laminin"/>
    <property type="match status" value="10"/>
</dbReference>
<feature type="domain" description="EGF-like" evidence="17">
    <location>
        <begin position="226"/>
        <end position="282"/>
    </location>
</feature>
<reference evidence="18" key="2">
    <citation type="submission" date="2025-08" db="UniProtKB">
        <authorList>
            <consortium name="Ensembl"/>
        </authorList>
    </citation>
    <scope>IDENTIFICATION</scope>
</reference>
<dbReference type="CDD" id="cd00110">
    <property type="entry name" value="LamG"/>
    <property type="match status" value="3"/>
</dbReference>
<feature type="domain" description="EGF-like" evidence="17">
    <location>
        <begin position="73"/>
        <end position="109"/>
    </location>
</feature>
<feature type="disulfide bond" evidence="13">
    <location>
        <begin position="589"/>
        <end position="598"/>
    </location>
</feature>
<dbReference type="Pfam" id="PF02210">
    <property type="entry name" value="Laminin_G_2"/>
    <property type="match status" value="3"/>
</dbReference>
<dbReference type="PROSITE" id="PS50025">
    <property type="entry name" value="LAM_G_DOMAIN"/>
    <property type="match status" value="3"/>
</dbReference>
<evidence type="ECO:0000256" key="10">
    <source>
        <dbReference type="ARBA" id="ARBA00023157"/>
    </source>
</evidence>
<evidence type="ECO:0000256" key="3">
    <source>
        <dbReference type="ARBA" id="ARBA00022536"/>
    </source>
</evidence>
<evidence type="ECO:0000256" key="1">
    <source>
        <dbReference type="ARBA" id="ARBA00004247"/>
    </source>
</evidence>
<dbReference type="InterPro" id="IPR009030">
    <property type="entry name" value="Growth_fac_rcpt_cys_sf"/>
</dbReference>
<feature type="disulfide bond" evidence="13">
    <location>
        <begin position="358"/>
        <end position="367"/>
    </location>
</feature>
<dbReference type="SMART" id="SM00181">
    <property type="entry name" value="EGF"/>
    <property type="match status" value="10"/>
</dbReference>
<dbReference type="InterPro" id="IPR013320">
    <property type="entry name" value="ConA-like_dom_sf"/>
</dbReference>
<feature type="domain" description="EGF-like" evidence="17">
    <location>
        <begin position="111"/>
        <end position="147"/>
    </location>
</feature>
<dbReference type="SMART" id="SM00282">
    <property type="entry name" value="LamG"/>
    <property type="match status" value="3"/>
</dbReference>
<feature type="disulfide bond" evidence="13">
    <location>
        <begin position="61"/>
        <end position="70"/>
    </location>
</feature>
<dbReference type="Gene3D" id="2.60.120.200">
    <property type="match status" value="3"/>
</dbReference>
<dbReference type="Pfam" id="PF12661">
    <property type="entry name" value="hEGF"/>
    <property type="match status" value="1"/>
</dbReference>
<dbReference type="FunFam" id="2.10.25.10:FF:000109">
    <property type="entry name" value="Notch homolog 4, [Drosophila]"/>
    <property type="match status" value="1"/>
</dbReference>
<dbReference type="InterPro" id="IPR000742">
    <property type="entry name" value="EGF"/>
</dbReference>
<feature type="domain" description="EGF-like" evidence="17">
    <location>
        <begin position="779"/>
        <end position="815"/>
    </location>
</feature>
<keyword evidence="5 15" id="KW-0732">Signal</keyword>
<evidence type="ECO:0000256" key="2">
    <source>
        <dbReference type="ARBA" id="ARBA00022475"/>
    </source>
</evidence>
<keyword evidence="7" id="KW-0106">Calcium</keyword>